<sequence length="127" mass="14255">MRTKAWDWDRLSEGDLAHWDAPAGAVVEFAYRLKREGKRKVYDLGCGLGRHLLFFAQMGFAVCGSDLSERAVEEARKRVAAACLPGCIKHGNMVKIEESDDSFDAVIAYNVVYHAYPEGMRTTIKEI</sequence>
<dbReference type="SUPFAM" id="SSF53335">
    <property type="entry name" value="S-adenosyl-L-methionine-dependent methyltransferases"/>
    <property type="match status" value="1"/>
</dbReference>
<dbReference type="Gene3D" id="3.40.50.150">
    <property type="entry name" value="Vaccinia Virus protein VP39"/>
    <property type="match status" value="1"/>
</dbReference>
<comment type="caution">
    <text evidence="2">The sequence shown here is derived from an EMBL/GenBank/DDBJ whole genome shotgun (WGS) entry which is preliminary data.</text>
</comment>
<dbReference type="InterPro" id="IPR029063">
    <property type="entry name" value="SAM-dependent_MTases_sf"/>
</dbReference>
<reference evidence="2" key="1">
    <citation type="journal article" date="2014" name="Front. Microbiol.">
        <title>High frequency of phylogenetically diverse reductive dehalogenase-homologous genes in deep subseafloor sedimentary metagenomes.</title>
        <authorList>
            <person name="Kawai M."/>
            <person name="Futagami T."/>
            <person name="Toyoda A."/>
            <person name="Takaki Y."/>
            <person name="Nishi S."/>
            <person name="Hori S."/>
            <person name="Arai W."/>
            <person name="Tsubouchi T."/>
            <person name="Morono Y."/>
            <person name="Uchiyama I."/>
            <person name="Ito T."/>
            <person name="Fujiyama A."/>
            <person name="Inagaki F."/>
            <person name="Takami H."/>
        </authorList>
    </citation>
    <scope>NUCLEOTIDE SEQUENCE</scope>
    <source>
        <strain evidence="2">Expedition CK06-06</strain>
    </source>
</reference>
<gene>
    <name evidence="2" type="ORF">S06H3_37534</name>
</gene>
<dbReference type="InterPro" id="IPR041698">
    <property type="entry name" value="Methyltransf_25"/>
</dbReference>
<feature type="domain" description="Methyltransferase" evidence="1">
    <location>
        <begin position="41"/>
        <end position="127"/>
    </location>
</feature>
<evidence type="ECO:0000259" key="1">
    <source>
        <dbReference type="Pfam" id="PF13649"/>
    </source>
</evidence>
<proteinExistence type="predicted"/>
<protein>
    <recommendedName>
        <fullName evidence="1">Methyltransferase domain-containing protein</fullName>
    </recommendedName>
</protein>
<dbReference type="EMBL" id="BARV01022809">
    <property type="protein sequence ID" value="GAI24284.1"/>
    <property type="molecule type" value="Genomic_DNA"/>
</dbReference>
<dbReference type="CDD" id="cd02440">
    <property type="entry name" value="AdoMet_MTases"/>
    <property type="match status" value="1"/>
</dbReference>
<accession>X1P053</accession>
<organism evidence="2">
    <name type="scientific">marine sediment metagenome</name>
    <dbReference type="NCBI Taxonomy" id="412755"/>
    <lineage>
        <taxon>unclassified sequences</taxon>
        <taxon>metagenomes</taxon>
        <taxon>ecological metagenomes</taxon>
    </lineage>
</organism>
<evidence type="ECO:0000313" key="2">
    <source>
        <dbReference type="EMBL" id="GAI24284.1"/>
    </source>
</evidence>
<dbReference type="AlphaFoldDB" id="X1P053"/>
<feature type="non-terminal residue" evidence="2">
    <location>
        <position position="127"/>
    </location>
</feature>
<dbReference type="Pfam" id="PF13649">
    <property type="entry name" value="Methyltransf_25"/>
    <property type="match status" value="1"/>
</dbReference>
<name>X1P053_9ZZZZ</name>